<evidence type="ECO:0000256" key="8">
    <source>
        <dbReference type="SAM" id="Phobius"/>
    </source>
</evidence>
<evidence type="ECO:0000256" key="4">
    <source>
        <dbReference type="ARBA" id="ARBA00022692"/>
    </source>
</evidence>
<evidence type="ECO:0008006" key="13">
    <source>
        <dbReference type="Google" id="ProtNLM"/>
    </source>
</evidence>
<dbReference type="InterPro" id="IPR023090">
    <property type="entry name" value="UPF0702_alpha/beta_dom_sf"/>
</dbReference>
<feature type="domain" description="YetF-like N-terminal transmembrane" evidence="10">
    <location>
        <begin position="20"/>
        <end position="85"/>
    </location>
</feature>
<evidence type="ECO:0000259" key="10">
    <source>
        <dbReference type="Pfam" id="PF20730"/>
    </source>
</evidence>
<dbReference type="PANTHER" id="PTHR34582">
    <property type="entry name" value="UPF0702 TRANSMEMBRANE PROTEIN YCAP"/>
    <property type="match status" value="1"/>
</dbReference>
<protein>
    <recommendedName>
        <fullName evidence="13">DUF421 domain-containing protein</fullName>
    </recommendedName>
</protein>
<dbReference type="Pfam" id="PF04239">
    <property type="entry name" value="DUF421"/>
    <property type="match status" value="1"/>
</dbReference>
<dbReference type="EMBL" id="CP036261">
    <property type="protein sequence ID" value="QDS90007.1"/>
    <property type="molecule type" value="Genomic_DNA"/>
</dbReference>
<dbReference type="RefSeq" id="WP_145347918.1">
    <property type="nucleotide sequence ID" value="NZ_CP036261.1"/>
</dbReference>
<evidence type="ECO:0000256" key="3">
    <source>
        <dbReference type="ARBA" id="ARBA00022475"/>
    </source>
</evidence>
<dbReference type="GO" id="GO:0005886">
    <property type="term" value="C:plasma membrane"/>
    <property type="evidence" value="ECO:0007669"/>
    <property type="project" value="UniProtKB-SubCell"/>
</dbReference>
<feature type="domain" description="YetF C-terminal" evidence="9">
    <location>
        <begin position="90"/>
        <end position="157"/>
    </location>
</feature>
<organism evidence="11 12">
    <name type="scientific">Rosistilla ulvae</name>
    <dbReference type="NCBI Taxonomy" id="1930277"/>
    <lineage>
        <taxon>Bacteria</taxon>
        <taxon>Pseudomonadati</taxon>
        <taxon>Planctomycetota</taxon>
        <taxon>Planctomycetia</taxon>
        <taxon>Pirellulales</taxon>
        <taxon>Pirellulaceae</taxon>
        <taxon>Rosistilla</taxon>
    </lineage>
</organism>
<accession>A0A517M561</accession>
<dbReference type="AlphaFoldDB" id="A0A517M561"/>
<dbReference type="InterPro" id="IPR048454">
    <property type="entry name" value="YetF_N"/>
</dbReference>
<comment type="similarity">
    <text evidence="2">Belongs to the UPF0702 family.</text>
</comment>
<dbReference type="Pfam" id="PF20730">
    <property type="entry name" value="YetF_N"/>
    <property type="match status" value="1"/>
</dbReference>
<comment type="subcellular location">
    <subcellularLocation>
        <location evidence="1">Cell membrane</location>
        <topology evidence="1">Multi-pass membrane protein</topology>
    </subcellularLocation>
</comment>
<evidence type="ECO:0000256" key="1">
    <source>
        <dbReference type="ARBA" id="ARBA00004651"/>
    </source>
</evidence>
<dbReference type="InterPro" id="IPR007353">
    <property type="entry name" value="DUF421"/>
</dbReference>
<gene>
    <name evidence="11" type="ORF">EC9_42100</name>
</gene>
<dbReference type="Gene3D" id="3.30.240.20">
    <property type="entry name" value="bsu07140 like domains"/>
    <property type="match status" value="1"/>
</dbReference>
<feature type="transmembrane region" description="Helical" evidence="8">
    <location>
        <begin position="66"/>
        <end position="88"/>
    </location>
</feature>
<evidence type="ECO:0000313" key="12">
    <source>
        <dbReference type="Proteomes" id="UP000319557"/>
    </source>
</evidence>
<feature type="transmembrane region" description="Helical" evidence="8">
    <location>
        <begin position="41"/>
        <end position="60"/>
    </location>
</feature>
<keyword evidence="5 8" id="KW-1133">Transmembrane helix</keyword>
<sequence>MNMFFDGWTPVVRTLVIGTLSYVALILLLRASGKRTLSKMNAFDFVVTIALGSTLASTLTSQSVSLVQGATALTLLILLQLVSTWLAVRYDWYSQLIKSEPTLLFFQGRYLHDAMKKQRVTQAEILAAMRQHGAAAPEDVDAVIIETEGSLSIIRDGIGSVEEMRRLGVEESGGARSEKGSQRTRRT</sequence>
<dbReference type="PANTHER" id="PTHR34582:SF6">
    <property type="entry name" value="UPF0702 TRANSMEMBRANE PROTEIN YCAP"/>
    <property type="match status" value="1"/>
</dbReference>
<evidence type="ECO:0000259" key="9">
    <source>
        <dbReference type="Pfam" id="PF04239"/>
    </source>
</evidence>
<evidence type="ECO:0000256" key="2">
    <source>
        <dbReference type="ARBA" id="ARBA00006448"/>
    </source>
</evidence>
<evidence type="ECO:0000256" key="7">
    <source>
        <dbReference type="SAM" id="MobiDB-lite"/>
    </source>
</evidence>
<evidence type="ECO:0000256" key="6">
    <source>
        <dbReference type="ARBA" id="ARBA00023136"/>
    </source>
</evidence>
<evidence type="ECO:0000256" key="5">
    <source>
        <dbReference type="ARBA" id="ARBA00022989"/>
    </source>
</evidence>
<dbReference type="KEGG" id="ruv:EC9_42100"/>
<reference evidence="11 12" key="1">
    <citation type="submission" date="2019-02" db="EMBL/GenBank/DDBJ databases">
        <title>Deep-cultivation of Planctomycetes and their phenomic and genomic characterization uncovers novel biology.</title>
        <authorList>
            <person name="Wiegand S."/>
            <person name="Jogler M."/>
            <person name="Boedeker C."/>
            <person name="Pinto D."/>
            <person name="Vollmers J."/>
            <person name="Rivas-Marin E."/>
            <person name="Kohn T."/>
            <person name="Peeters S.H."/>
            <person name="Heuer A."/>
            <person name="Rast P."/>
            <person name="Oberbeckmann S."/>
            <person name="Bunk B."/>
            <person name="Jeske O."/>
            <person name="Meyerdierks A."/>
            <person name="Storesund J.E."/>
            <person name="Kallscheuer N."/>
            <person name="Luecker S."/>
            <person name="Lage O.M."/>
            <person name="Pohl T."/>
            <person name="Merkel B.J."/>
            <person name="Hornburger P."/>
            <person name="Mueller R.-W."/>
            <person name="Bruemmer F."/>
            <person name="Labrenz M."/>
            <person name="Spormann A.M."/>
            <person name="Op den Camp H."/>
            <person name="Overmann J."/>
            <person name="Amann R."/>
            <person name="Jetten M.S.M."/>
            <person name="Mascher T."/>
            <person name="Medema M.H."/>
            <person name="Devos D.P."/>
            <person name="Kaster A.-K."/>
            <person name="Ovreas L."/>
            <person name="Rohde M."/>
            <person name="Galperin M.Y."/>
            <person name="Jogler C."/>
        </authorList>
    </citation>
    <scope>NUCLEOTIDE SEQUENCE [LARGE SCALE GENOMIC DNA]</scope>
    <source>
        <strain evidence="11 12">EC9</strain>
    </source>
</reference>
<keyword evidence="6 8" id="KW-0472">Membrane</keyword>
<dbReference type="OrthoDB" id="9793799at2"/>
<keyword evidence="12" id="KW-1185">Reference proteome</keyword>
<feature type="transmembrane region" description="Helical" evidence="8">
    <location>
        <begin position="12"/>
        <end position="29"/>
    </location>
</feature>
<keyword evidence="4 8" id="KW-0812">Transmembrane</keyword>
<proteinExistence type="inferred from homology"/>
<feature type="region of interest" description="Disordered" evidence="7">
    <location>
        <begin position="168"/>
        <end position="187"/>
    </location>
</feature>
<name>A0A517M561_9BACT</name>
<evidence type="ECO:0000313" key="11">
    <source>
        <dbReference type="EMBL" id="QDS90007.1"/>
    </source>
</evidence>
<dbReference type="Proteomes" id="UP000319557">
    <property type="component" value="Chromosome"/>
</dbReference>
<keyword evidence="3" id="KW-1003">Cell membrane</keyword>